<evidence type="ECO:0000313" key="17">
    <source>
        <dbReference type="EMBL" id="PWK20186.1"/>
    </source>
</evidence>
<evidence type="ECO:0000313" key="19">
    <source>
        <dbReference type="Proteomes" id="UP000651837"/>
    </source>
</evidence>
<dbReference type="EMBL" id="QGGQ01000014">
    <property type="protein sequence ID" value="PWK20186.1"/>
    <property type="molecule type" value="Genomic_DNA"/>
</dbReference>
<comment type="subcellular location">
    <subcellularLocation>
        <location evidence="1">Cytoplasm</location>
    </subcellularLocation>
</comment>
<dbReference type="RefSeq" id="WP_109654599.1">
    <property type="nucleotide sequence ID" value="NZ_JACWLN010000014.1"/>
</dbReference>
<accession>A0A316DQU0</accession>
<comment type="subunit">
    <text evidence="3">Homodimer.</text>
</comment>
<dbReference type="Pfam" id="PF04023">
    <property type="entry name" value="FeoA"/>
    <property type="match status" value="1"/>
</dbReference>
<dbReference type="GO" id="GO:0045892">
    <property type="term" value="P:negative regulation of DNA-templated transcription"/>
    <property type="evidence" value="ECO:0007669"/>
    <property type="project" value="TreeGrafter"/>
</dbReference>
<gene>
    <name evidence="16" type="ORF">HZY62_19890</name>
    <name evidence="17" type="ORF">LX92_04129</name>
</gene>
<reference evidence="17 18" key="1">
    <citation type="submission" date="2018-05" db="EMBL/GenBank/DDBJ databases">
        <title>Genomic Encyclopedia of Archaeal and Bacterial Type Strains, Phase II (KMG-II): from individual species to whole genera.</title>
        <authorList>
            <person name="Goeker M."/>
        </authorList>
    </citation>
    <scope>NUCLEOTIDE SEQUENCE [LARGE SCALE GENOMIC DNA]</scope>
    <source>
        <strain evidence="17 18">DSM 23514</strain>
    </source>
</reference>
<evidence type="ECO:0000256" key="12">
    <source>
        <dbReference type="ARBA" id="ARBA00023211"/>
    </source>
</evidence>
<dbReference type="OrthoDB" id="9791355at2"/>
<dbReference type="GO" id="GO:0046914">
    <property type="term" value="F:transition metal ion binding"/>
    <property type="evidence" value="ECO:0007669"/>
    <property type="project" value="InterPro"/>
</dbReference>
<dbReference type="PROSITE" id="PS50944">
    <property type="entry name" value="HTH_DTXR"/>
    <property type="match status" value="1"/>
</dbReference>
<dbReference type="InterPro" id="IPR008988">
    <property type="entry name" value="Transcriptional_repressor_C"/>
</dbReference>
<evidence type="ECO:0000256" key="6">
    <source>
        <dbReference type="ARBA" id="ARBA00022491"/>
    </source>
</evidence>
<protein>
    <recommendedName>
        <fullName evidence="4">Transcriptional regulator MntR</fullName>
    </recommendedName>
    <alternativeName>
        <fullName evidence="14">Manganese transport regulator</fullName>
    </alternativeName>
</protein>
<dbReference type="InterPro" id="IPR022689">
    <property type="entry name" value="Iron_dep_repressor"/>
</dbReference>
<dbReference type="InterPro" id="IPR050536">
    <property type="entry name" value="DtxR_MntR_Metal-Reg"/>
</dbReference>
<dbReference type="AlphaFoldDB" id="A0A316DQU0"/>
<dbReference type="SUPFAM" id="SSF50037">
    <property type="entry name" value="C-terminal domain of transcriptional repressors"/>
    <property type="match status" value="1"/>
</dbReference>
<evidence type="ECO:0000256" key="9">
    <source>
        <dbReference type="ARBA" id="ARBA00023125"/>
    </source>
</evidence>
<reference evidence="16 19" key="2">
    <citation type="submission" date="2020-07" db="EMBL/GenBank/DDBJ databases">
        <title>The draft genome sequence of Maribacter polysiphoniae KCTC 22021.</title>
        <authorList>
            <person name="Mu L."/>
        </authorList>
    </citation>
    <scope>NUCLEOTIDE SEQUENCE [LARGE SCALE GENOMIC DNA]</scope>
    <source>
        <strain evidence="16 19">KCTC 22021</strain>
    </source>
</reference>
<evidence type="ECO:0000256" key="3">
    <source>
        <dbReference type="ARBA" id="ARBA00011738"/>
    </source>
</evidence>
<dbReference type="GO" id="GO:0046983">
    <property type="term" value="F:protein dimerization activity"/>
    <property type="evidence" value="ECO:0007669"/>
    <property type="project" value="InterPro"/>
</dbReference>
<comment type="function">
    <text evidence="13">In the presence of manganese, represses expression of mntH and mntS. Up-regulates expression of mntP.</text>
</comment>
<dbReference type="Proteomes" id="UP000651837">
    <property type="component" value="Unassembled WGS sequence"/>
</dbReference>
<dbReference type="SUPFAM" id="SSF47979">
    <property type="entry name" value="Iron-dependent repressor protein, dimerization domain"/>
    <property type="match status" value="1"/>
</dbReference>
<dbReference type="Proteomes" id="UP000245667">
    <property type="component" value="Unassembled WGS sequence"/>
</dbReference>
<dbReference type="Pfam" id="PF02742">
    <property type="entry name" value="Fe_dep_repr_C"/>
    <property type="match status" value="1"/>
</dbReference>
<keyword evidence="9" id="KW-0238">DNA-binding</keyword>
<evidence type="ECO:0000256" key="1">
    <source>
        <dbReference type="ARBA" id="ARBA00004496"/>
    </source>
</evidence>
<organism evidence="17 18">
    <name type="scientific">Maribacter polysiphoniae</name>
    <dbReference type="NCBI Taxonomy" id="429344"/>
    <lineage>
        <taxon>Bacteria</taxon>
        <taxon>Pseudomonadati</taxon>
        <taxon>Bacteroidota</taxon>
        <taxon>Flavobacteriia</taxon>
        <taxon>Flavobacteriales</taxon>
        <taxon>Flavobacteriaceae</taxon>
        <taxon>Maribacter</taxon>
    </lineage>
</organism>
<evidence type="ECO:0000256" key="2">
    <source>
        <dbReference type="ARBA" id="ARBA00007871"/>
    </source>
</evidence>
<feature type="domain" description="HTH dtxR-type" evidence="15">
    <location>
        <begin position="1"/>
        <end position="64"/>
    </location>
</feature>
<dbReference type="InterPro" id="IPR007167">
    <property type="entry name" value="Fe-transptr_FeoA-like"/>
</dbReference>
<dbReference type="InterPro" id="IPR036421">
    <property type="entry name" value="Fe_dep_repressor_sf"/>
</dbReference>
<dbReference type="SMART" id="SM00529">
    <property type="entry name" value="HTH_DTXR"/>
    <property type="match status" value="1"/>
</dbReference>
<evidence type="ECO:0000256" key="10">
    <source>
        <dbReference type="ARBA" id="ARBA00023159"/>
    </source>
</evidence>
<dbReference type="PANTHER" id="PTHR33238:SF11">
    <property type="entry name" value="TRANSCRIPTIONAL REGULATOR MNTR"/>
    <property type="match status" value="1"/>
</dbReference>
<dbReference type="InterPro" id="IPR036390">
    <property type="entry name" value="WH_DNA-bd_sf"/>
</dbReference>
<dbReference type="Gene3D" id="2.30.30.90">
    <property type="match status" value="1"/>
</dbReference>
<proteinExistence type="inferred from homology"/>
<comment type="similarity">
    <text evidence="2">Belongs to the DtxR/MntR family.</text>
</comment>
<dbReference type="SMART" id="SM00899">
    <property type="entry name" value="FeoA"/>
    <property type="match status" value="1"/>
</dbReference>
<evidence type="ECO:0000313" key="16">
    <source>
        <dbReference type="EMBL" id="MBD1262868.1"/>
    </source>
</evidence>
<dbReference type="GO" id="GO:0005737">
    <property type="term" value="C:cytoplasm"/>
    <property type="evidence" value="ECO:0007669"/>
    <property type="project" value="UniProtKB-SubCell"/>
</dbReference>
<dbReference type="GO" id="GO:0003700">
    <property type="term" value="F:DNA-binding transcription factor activity"/>
    <property type="evidence" value="ECO:0007669"/>
    <property type="project" value="InterPro"/>
</dbReference>
<dbReference type="EMBL" id="JACWLN010000014">
    <property type="protein sequence ID" value="MBD1262868.1"/>
    <property type="molecule type" value="Genomic_DNA"/>
</dbReference>
<dbReference type="PANTHER" id="PTHR33238">
    <property type="entry name" value="IRON (METAL) DEPENDENT REPRESSOR, DTXR FAMILY"/>
    <property type="match status" value="1"/>
</dbReference>
<name>A0A316DQU0_9FLAO</name>
<keyword evidence="12" id="KW-0464">Manganese</keyword>
<evidence type="ECO:0000259" key="15">
    <source>
        <dbReference type="PROSITE" id="PS50944"/>
    </source>
</evidence>
<keyword evidence="5" id="KW-0963">Cytoplasm</keyword>
<keyword evidence="7" id="KW-0408">Iron</keyword>
<evidence type="ECO:0000256" key="7">
    <source>
        <dbReference type="ARBA" id="ARBA00023004"/>
    </source>
</evidence>
<evidence type="ECO:0000256" key="13">
    <source>
        <dbReference type="ARBA" id="ARBA00025185"/>
    </source>
</evidence>
<evidence type="ECO:0000256" key="11">
    <source>
        <dbReference type="ARBA" id="ARBA00023163"/>
    </source>
</evidence>
<comment type="caution">
    <text evidence="17">The sequence shown here is derived from an EMBL/GenBank/DDBJ whole genome shotgun (WGS) entry which is preliminary data.</text>
</comment>
<dbReference type="Gene3D" id="1.10.60.10">
    <property type="entry name" value="Iron dependent repressor, metal binding and dimerisation domain"/>
    <property type="match status" value="1"/>
</dbReference>
<dbReference type="Gene3D" id="1.10.10.10">
    <property type="entry name" value="Winged helix-like DNA-binding domain superfamily/Winged helix DNA-binding domain"/>
    <property type="match status" value="1"/>
</dbReference>
<dbReference type="GO" id="GO:0003677">
    <property type="term" value="F:DNA binding"/>
    <property type="evidence" value="ECO:0007669"/>
    <property type="project" value="UniProtKB-KW"/>
</dbReference>
<keyword evidence="10" id="KW-0010">Activator</keyword>
<evidence type="ECO:0000313" key="18">
    <source>
        <dbReference type="Proteomes" id="UP000245667"/>
    </source>
</evidence>
<keyword evidence="8" id="KW-0805">Transcription regulation</keyword>
<dbReference type="InterPro" id="IPR038157">
    <property type="entry name" value="FeoA_core_dom"/>
</dbReference>
<keyword evidence="6" id="KW-0678">Repressor</keyword>
<evidence type="ECO:0000256" key="5">
    <source>
        <dbReference type="ARBA" id="ARBA00022490"/>
    </source>
</evidence>
<dbReference type="InterPro" id="IPR022687">
    <property type="entry name" value="HTH_DTXR"/>
</dbReference>
<keyword evidence="11" id="KW-0804">Transcription</keyword>
<sequence>MLSQAEENYLKEIYALGEETQKLVSTNSIAKKMKTKASSATDMLQKLANKGLVDYTKYKGARLSKKGETRAMVIVRKHRLWETFLVDKLGFSWDEVHDIAEQLEHIQSKTLTNRLDAFLEYPSHDPHGHPIPNTNGKIVASESIILAELKVDEEGIVVGVKDASDSFLKYLNKINITIGDTIKIVEIEPFDNSVTIDNNTQQITISGNVAKNLYIKSE</sequence>
<evidence type="ECO:0000256" key="8">
    <source>
        <dbReference type="ARBA" id="ARBA00023015"/>
    </source>
</evidence>
<dbReference type="InterPro" id="IPR036388">
    <property type="entry name" value="WH-like_DNA-bd_sf"/>
</dbReference>
<dbReference type="InterPro" id="IPR001367">
    <property type="entry name" value="Fe_dep_repressor"/>
</dbReference>
<evidence type="ECO:0000256" key="14">
    <source>
        <dbReference type="ARBA" id="ARBA00032593"/>
    </source>
</evidence>
<evidence type="ECO:0000256" key="4">
    <source>
        <dbReference type="ARBA" id="ARBA00022386"/>
    </source>
</evidence>
<keyword evidence="19" id="KW-1185">Reference proteome</keyword>
<dbReference type="SUPFAM" id="SSF46785">
    <property type="entry name" value="Winged helix' DNA-binding domain"/>
    <property type="match status" value="1"/>
</dbReference>
<dbReference type="Pfam" id="PF01325">
    <property type="entry name" value="Fe_dep_repress"/>
    <property type="match status" value="1"/>
</dbReference>